<feature type="compositionally biased region" description="Polar residues" evidence="1">
    <location>
        <begin position="16"/>
        <end position="28"/>
    </location>
</feature>
<feature type="region of interest" description="Disordered" evidence="1">
    <location>
        <begin position="1"/>
        <end position="32"/>
    </location>
</feature>
<gene>
    <name evidence="2" type="ORF">UFOPK2880_00491</name>
</gene>
<protein>
    <submittedName>
        <fullName evidence="2">Unannotated protein</fullName>
    </submittedName>
</protein>
<evidence type="ECO:0000313" key="2">
    <source>
        <dbReference type="EMBL" id="CAB4765931.1"/>
    </source>
</evidence>
<accession>A0A6J6V1C1</accession>
<proteinExistence type="predicted"/>
<dbReference type="EMBL" id="CAEZZP010000018">
    <property type="protein sequence ID" value="CAB4765931.1"/>
    <property type="molecule type" value="Genomic_DNA"/>
</dbReference>
<sequence>MGLLQPSQELRHQPTAGGTNDTKASVTRNDVIKGRDVGGDVIKFPQDPPTPFNDKIALVGDLTRGSVNQGDPEFLLETGNVGRHIGLHRKKCLGGCRKGSMIGDCHEG</sequence>
<organism evidence="2">
    <name type="scientific">freshwater metagenome</name>
    <dbReference type="NCBI Taxonomy" id="449393"/>
    <lineage>
        <taxon>unclassified sequences</taxon>
        <taxon>metagenomes</taxon>
        <taxon>ecological metagenomes</taxon>
    </lineage>
</organism>
<dbReference type="AlphaFoldDB" id="A0A6J6V1C1"/>
<name>A0A6J6V1C1_9ZZZZ</name>
<reference evidence="2" key="1">
    <citation type="submission" date="2020-05" db="EMBL/GenBank/DDBJ databases">
        <authorList>
            <person name="Chiriac C."/>
            <person name="Salcher M."/>
            <person name="Ghai R."/>
            <person name="Kavagutti S V."/>
        </authorList>
    </citation>
    <scope>NUCLEOTIDE SEQUENCE</scope>
</reference>
<evidence type="ECO:0000256" key="1">
    <source>
        <dbReference type="SAM" id="MobiDB-lite"/>
    </source>
</evidence>